<protein>
    <recommendedName>
        <fullName evidence="7">Mediator of RNA polymerase II transcription subunit 8</fullName>
    </recommendedName>
    <alternativeName>
        <fullName evidence="7">Mediator complex subunit 8</fullName>
    </alternativeName>
</protein>
<feature type="compositionally biased region" description="Polar residues" evidence="9">
    <location>
        <begin position="196"/>
        <end position="207"/>
    </location>
</feature>
<dbReference type="Proteomes" id="UP000015101">
    <property type="component" value="Unassembled WGS sequence"/>
</dbReference>
<dbReference type="HOGENOM" id="CLU_085476_0_0_1"/>
<evidence type="ECO:0000313" key="10">
    <source>
        <dbReference type="EMBL" id="ESN97269.1"/>
    </source>
</evidence>
<feature type="coiled-coil region" evidence="8">
    <location>
        <begin position="122"/>
        <end position="157"/>
    </location>
</feature>
<accession>T1FNG4</accession>
<dbReference type="KEGG" id="hro:HELRODRAFT_185934"/>
<dbReference type="InParanoid" id="T1FNG4"/>
<comment type="subunit">
    <text evidence="7">Component of the Mediator complex.</text>
</comment>
<evidence type="ECO:0000256" key="7">
    <source>
        <dbReference type="RuleBase" id="RU364144"/>
    </source>
</evidence>
<dbReference type="Pfam" id="PF10232">
    <property type="entry name" value="Med8"/>
    <property type="match status" value="1"/>
</dbReference>
<evidence type="ECO:0000256" key="6">
    <source>
        <dbReference type="ARBA" id="ARBA00023242"/>
    </source>
</evidence>
<dbReference type="GO" id="GO:0006357">
    <property type="term" value="P:regulation of transcription by RNA polymerase II"/>
    <property type="evidence" value="ECO:0000318"/>
    <property type="project" value="GO_Central"/>
</dbReference>
<reference evidence="12" key="1">
    <citation type="submission" date="2012-12" db="EMBL/GenBank/DDBJ databases">
        <authorList>
            <person name="Hellsten U."/>
            <person name="Grimwood J."/>
            <person name="Chapman J.A."/>
            <person name="Shapiro H."/>
            <person name="Aerts A."/>
            <person name="Otillar R.P."/>
            <person name="Terry A.Y."/>
            <person name="Boore J.L."/>
            <person name="Simakov O."/>
            <person name="Marletaz F."/>
            <person name="Cho S.-J."/>
            <person name="Edsinger-Gonzales E."/>
            <person name="Havlak P."/>
            <person name="Kuo D.-H."/>
            <person name="Larsson T."/>
            <person name="Lv J."/>
            <person name="Arendt D."/>
            <person name="Savage R."/>
            <person name="Osoegawa K."/>
            <person name="de Jong P."/>
            <person name="Lindberg D.R."/>
            <person name="Seaver E.C."/>
            <person name="Weisblat D.A."/>
            <person name="Putnam N.H."/>
            <person name="Grigoriev I.V."/>
            <person name="Rokhsar D.S."/>
        </authorList>
    </citation>
    <scope>NUCLEOTIDE SEQUENCE</scope>
</reference>
<dbReference type="CTD" id="20210361"/>
<dbReference type="GO" id="GO:0016592">
    <property type="term" value="C:mediator complex"/>
    <property type="evidence" value="ECO:0000318"/>
    <property type="project" value="GO_Central"/>
</dbReference>
<evidence type="ECO:0000256" key="8">
    <source>
        <dbReference type="SAM" id="Coils"/>
    </source>
</evidence>
<evidence type="ECO:0000313" key="11">
    <source>
        <dbReference type="EnsemblMetazoa" id="HelroP185934"/>
    </source>
</evidence>
<evidence type="ECO:0000256" key="5">
    <source>
        <dbReference type="ARBA" id="ARBA00023163"/>
    </source>
</evidence>
<dbReference type="FunCoup" id="T1FNG4">
    <property type="interactions" value="1387"/>
</dbReference>
<dbReference type="InterPro" id="IPR019364">
    <property type="entry name" value="Mediatior_Med8_fun/met"/>
</dbReference>
<evidence type="ECO:0000256" key="2">
    <source>
        <dbReference type="ARBA" id="ARBA00005716"/>
    </source>
</evidence>
<comment type="subcellular location">
    <subcellularLocation>
        <location evidence="1 7">Nucleus</location>
    </subcellularLocation>
</comment>
<dbReference type="OMA" id="NRIHCWN"/>
<keyword evidence="12" id="KW-1185">Reference proteome</keyword>
<dbReference type="Gene3D" id="1.20.58.1710">
    <property type="match status" value="1"/>
</dbReference>
<evidence type="ECO:0000313" key="12">
    <source>
        <dbReference type="Proteomes" id="UP000015101"/>
    </source>
</evidence>
<dbReference type="OrthoDB" id="150687at2759"/>
<dbReference type="GO" id="GO:0003712">
    <property type="term" value="F:transcription coregulator activity"/>
    <property type="evidence" value="ECO:0000318"/>
    <property type="project" value="GO_Central"/>
</dbReference>
<keyword evidence="4 7" id="KW-0010">Activator</keyword>
<keyword evidence="6 7" id="KW-0539">Nucleus</keyword>
<name>T1FNG4_HELRO</name>
<keyword evidence="5 7" id="KW-0804">Transcription</keyword>
<evidence type="ECO:0000256" key="4">
    <source>
        <dbReference type="ARBA" id="ARBA00023159"/>
    </source>
</evidence>
<proteinExistence type="inferred from homology"/>
<evidence type="ECO:0000256" key="1">
    <source>
        <dbReference type="ARBA" id="ARBA00004123"/>
    </source>
</evidence>
<keyword evidence="3 7" id="KW-0805">Transcription regulation</keyword>
<dbReference type="PANTHER" id="PTHR13074:SF9">
    <property type="entry name" value="MEDIATOR OF RNA POLYMERASE II TRANSCRIPTION SUBUNIT 8"/>
    <property type="match status" value="1"/>
</dbReference>
<keyword evidence="8" id="KW-0175">Coiled coil</keyword>
<dbReference type="GO" id="GO:0000978">
    <property type="term" value="F:RNA polymerase II cis-regulatory region sequence-specific DNA binding"/>
    <property type="evidence" value="ECO:0000318"/>
    <property type="project" value="GO_Central"/>
</dbReference>
<reference evidence="11" key="3">
    <citation type="submission" date="2015-06" db="UniProtKB">
        <authorList>
            <consortium name="EnsemblMetazoa"/>
        </authorList>
    </citation>
    <scope>IDENTIFICATION</scope>
</reference>
<dbReference type="RefSeq" id="XP_009024744.1">
    <property type="nucleotide sequence ID" value="XM_009026496.1"/>
</dbReference>
<organism evidence="11 12">
    <name type="scientific">Helobdella robusta</name>
    <name type="common">Californian leech</name>
    <dbReference type="NCBI Taxonomy" id="6412"/>
    <lineage>
        <taxon>Eukaryota</taxon>
        <taxon>Metazoa</taxon>
        <taxon>Spiralia</taxon>
        <taxon>Lophotrochozoa</taxon>
        <taxon>Annelida</taxon>
        <taxon>Clitellata</taxon>
        <taxon>Hirudinea</taxon>
        <taxon>Rhynchobdellida</taxon>
        <taxon>Glossiphoniidae</taxon>
        <taxon>Helobdella</taxon>
    </lineage>
</organism>
<gene>
    <name evidence="11" type="primary">20210361</name>
    <name evidence="7" type="synonym">MED8</name>
    <name evidence="10" type="ORF">HELRODRAFT_185934</name>
</gene>
<evidence type="ECO:0000256" key="3">
    <source>
        <dbReference type="ARBA" id="ARBA00023015"/>
    </source>
</evidence>
<dbReference type="eggNOG" id="KOG3583">
    <property type="taxonomic scope" value="Eukaryota"/>
</dbReference>
<dbReference type="AlphaFoldDB" id="T1FNG4"/>
<sequence length="254" mass="28226">MQGREEKQLDASLEAIIQRIHDLRQSLISFICKLENEYNTLNWTTVLDNYALLSGQISLLGKFLKSDKMSHLKNYVAIPFSLSPELDPNLEKLTEGRVPYFNHEVVPNYLRTKPEPEIEDRLAQMQNKAHSLTAENLQKQTNTLNKLANLIQETLKNSKEMLDGDPVQKGMPLQTCTTADTTNLVAAMLTGKGLKPSSTSSMQQQQIGDVRSGSAGGGNSSVQQVMSNMTNMSKAPNPIKTNVKAAMISTQYNR</sequence>
<dbReference type="PANTHER" id="PTHR13074">
    <property type="entry name" value="MEDIATOR OF RNA POLYMERASE II TRANSCRIPTION SUBUNIT 8"/>
    <property type="match status" value="1"/>
</dbReference>
<comment type="similarity">
    <text evidence="2 7">Belongs to the Mediator complex subunit 8 family.</text>
</comment>
<dbReference type="GeneID" id="20210361"/>
<feature type="region of interest" description="Disordered" evidence="9">
    <location>
        <begin position="193"/>
        <end position="219"/>
    </location>
</feature>
<reference evidence="10 12" key="2">
    <citation type="journal article" date="2013" name="Nature">
        <title>Insights into bilaterian evolution from three spiralian genomes.</title>
        <authorList>
            <person name="Simakov O."/>
            <person name="Marletaz F."/>
            <person name="Cho S.J."/>
            <person name="Edsinger-Gonzales E."/>
            <person name="Havlak P."/>
            <person name="Hellsten U."/>
            <person name="Kuo D.H."/>
            <person name="Larsson T."/>
            <person name="Lv J."/>
            <person name="Arendt D."/>
            <person name="Savage R."/>
            <person name="Osoegawa K."/>
            <person name="de Jong P."/>
            <person name="Grimwood J."/>
            <person name="Chapman J.A."/>
            <person name="Shapiro H."/>
            <person name="Aerts A."/>
            <person name="Otillar R.P."/>
            <person name="Terry A.Y."/>
            <person name="Boore J.L."/>
            <person name="Grigoriev I.V."/>
            <person name="Lindberg D.R."/>
            <person name="Seaver E.C."/>
            <person name="Weisblat D.A."/>
            <person name="Putnam N.H."/>
            <person name="Rokhsar D.S."/>
        </authorList>
    </citation>
    <scope>NUCLEOTIDE SEQUENCE</scope>
</reference>
<comment type="function">
    <text evidence="7">Component of the Mediator complex, a coactivator involved in the regulated transcription of nearly all RNA polymerase II-dependent genes. Mediator functions as a bridge to convey information from gene-specific regulatory proteins to the basal RNA polymerase II transcription machinery. Mediator is recruited to promoters by direct interactions with regulatory proteins and serves as a scaffold for the assembly of a functional preinitiation complex with RNA polymerase II and the general transcription factors.</text>
</comment>
<dbReference type="STRING" id="6412.T1FNG4"/>
<dbReference type="GO" id="GO:0070847">
    <property type="term" value="C:core mediator complex"/>
    <property type="evidence" value="ECO:0000318"/>
    <property type="project" value="GO_Central"/>
</dbReference>
<evidence type="ECO:0000256" key="9">
    <source>
        <dbReference type="SAM" id="MobiDB-lite"/>
    </source>
</evidence>
<dbReference type="EMBL" id="AMQM01006414">
    <property type="status" value="NOT_ANNOTATED_CDS"/>
    <property type="molecule type" value="Genomic_DNA"/>
</dbReference>
<dbReference type="EMBL" id="KB097417">
    <property type="protein sequence ID" value="ESN97269.1"/>
    <property type="molecule type" value="Genomic_DNA"/>
</dbReference>
<dbReference type="EnsemblMetazoa" id="HelroT185934">
    <property type="protein sequence ID" value="HelroP185934"/>
    <property type="gene ID" value="HelroG185934"/>
</dbReference>